<dbReference type="Gene3D" id="3.20.20.60">
    <property type="entry name" value="Phosphoenolpyruvate-binding domains"/>
    <property type="match status" value="1"/>
</dbReference>
<dbReference type="Pfam" id="PF03328">
    <property type="entry name" value="HpcH_HpaI"/>
    <property type="match status" value="1"/>
</dbReference>
<sequence length="262" mass="27327">MSTASGGSPSSFRQRFHAGETLLGTFIKTPTSHAVEIIGGLGFDFVVIDEEHGSFDRGSTEMALLGARAAGTAGIVRVPEPTAARLLAVLDDGATGVLVPHVSSVDKAREIVSCCRYRGGKRGFSNTTRAGGFGTLAVWEHVDAMDAQTTVIAMIEDPEALDVIDDIVAVEGLDGFFIGRGDLTVALGASGMADPKVRAAAEKICAAARRVGKPVCLMVANAAEAQDWRALGASAFIVSSDHGFMRQAAMKTRADFSELAKA</sequence>
<keyword evidence="3" id="KW-0456">Lyase</keyword>
<name>A0A917MG43_9HYPH</name>
<dbReference type="Proteomes" id="UP000603912">
    <property type="component" value="Unassembled WGS sequence"/>
</dbReference>
<dbReference type="SUPFAM" id="SSF51621">
    <property type="entry name" value="Phosphoenolpyruvate/pyruvate domain"/>
    <property type="match status" value="1"/>
</dbReference>
<dbReference type="AlphaFoldDB" id="A0A917MG43"/>
<comment type="caution">
    <text evidence="5">The sequence shown here is derived from an EMBL/GenBank/DDBJ whole genome shotgun (WGS) entry which is preliminary data.</text>
</comment>
<reference evidence="5" key="2">
    <citation type="submission" date="2020-09" db="EMBL/GenBank/DDBJ databases">
        <authorList>
            <person name="Sun Q."/>
            <person name="Zhou Y."/>
        </authorList>
    </citation>
    <scope>NUCLEOTIDE SEQUENCE</scope>
    <source>
        <strain evidence="5">CGMCC 1.12214</strain>
    </source>
</reference>
<protein>
    <submittedName>
        <fullName evidence="5">Aldolase</fullName>
    </submittedName>
</protein>
<proteinExistence type="inferred from homology"/>
<evidence type="ECO:0000256" key="3">
    <source>
        <dbReference type="ARBA" id="ARBA00023239"/>
    </source>
</evidence>
<keyword evidence="6" id="KW-1185">Reference proteome</keyword>
<reference evidence="5" key="1">
    <citation type="journal article" date="2014" name="Int. J. Syst. Evol. Microbiol.">
        <title>Complete genome sequence of Corynebacterium casei LMG S-19264T (=DSM 44701T), isolated from a smear-ripened cheese.</title>
        <authorList>
            <consortium name="US DOE Joint Genome Institute (JGI-PGF)"/>
            <person name="Walter F."/>
            <person name="Albersmeier A."/>
            <person name="Kalinowski J."/>
            <person name="Ruckert C."/>
        </authorList>
    </citation>
    <scope>NUCLEOTIDE SEQUENCE</scope>
    <source>
        <strain evidence="5">CGMCC 1.12214</strain>
    </source>
</reference>
<evidence type="ECO:0000256" key="2">
    <source>
        <dbReference type="ARBA" id="ARBA00022723"/>
    </source>
</evidence>
<dbReference type="RefSeq" id="WP_188516662.1">
    <property type="nucleotide sequence ID" value="NZ_BMES01000001.1"/>
</dbReference>
<evidence type="ECO:0000313" key="6">
    <source>
        <dbReference type="Proteomes" id="UP000603912"/>
    </source>
</evidence>
<organism evidence="5 6">
    <name type="scientific">Alsobacter metallidurans</name>
    <dbReference type="NCBI Taxonomy" id="340221"/>
    <lineage>
        <taxon>Bacteria</taxon>
        <taxon>Pseudomonadati</taxon>
        <taxon>Pseudomonadota</taxon>
        <taxon>Alphaproteobacteria</taxon>
        <taxon>Hyphomicrobiales</taxon>
        <taxon>Alsobacteraceae</taxon>
        <taxon>Alsobacter</taxon>
    </lineage>
</organism>
<dbReference type="GO" id="GO:0005737">
    <property type="term" value="C:cytoplasm"/>
    <property type="evidence" value="ECO:0007669"/>
    <property type="project" value="TreeGrafter"/>
</dbReference>
<dbReference type="GO" id="GO:0046872">
    <property type="term" value="F:metal ion binding"/>
    <property type="evidence" value="ECO:0007669"/>
    <property type="project" value="UniProtKB-KW"/>
</dbReference>
<dbReference type="InterPro" id="IPR050251">
    <property type="entry name" value="HpcH-HpaI_aldolase"/>
</dbReference>
<dbReference type="InterPro" id="IPR005000">
    <property type="entry name" value="Aldolase/citrate-lyase_domain"/>
</dbReference>
<keyword evidence="2" id="KW-0479">Metal-binding</keyword>
<dbReference type="PANTHER" id="PTHR30502:SF0">
    <property type="entry name" value="PHOSPHOENOLPYRUVATE CARBOXYLASE FAMILY PROTEIN"/>
    <property type="match status" value="1"/>
</dbReference>
<gene>
    <name evidence="5" type="ORF">GCM10007036_10830</name>
</gene>
<dbReference type="EMBL" id="BMES01000001">
    <property type="protein sequence ID" value="GGH12736.1"/>
    <property type="molecule type" value="Genomic_DNA"/>
</dbReference>
<evidence type="ECO:0000259" key="4">
    <source>
        <dbReference type="Pfam" id="PF03328"/>
    </source>
</evidence>
<dbReference type="GO" id="GO:0016832">
    <property type="term" value="F:aldehyde-lyase activity"/>
    <property type="evidence" value="ECO:0007669"/>
    <property type="project" value="TreeGrafter"/>
</dbReference>
<dbReference type="InterPro" id="IPR040442">
    <property type="entry name" value="Pyrv_kinase-like_dom_sf"/>
</dbReference>
<dbReference type="InterPro" id="IPR015813">
    <property type="entry name" value="Pyrv/PenolPyrv_kinase-like_dom"/>
</dbReference>
<accession>A0A917MG43</accession>
<dbReference type="PANTHER" id="PTHR30502">
    <property type="entry name" value="2-KETO-3-DEOXY-L-RHAMNONATE ALDOLASE"/>
    <property type="match status" value="1"/>
</dbReference>
<evidence type="ECO:0000313" key="5">
    <source>
        <dbReference type="EMBL" id="GGH12736.1"/>
    </source>
</evidence>
<evidence type="ECO:0000256" key="1">
    <source>
        <dbReference type="ARBA" id="ARBA00005568"/>
    </source>
</evidence>
<comment type="similarity">
    <text evidence="1">Belongs to the HpcH/HpaI aldolase family.</text>
</comment>
<feature type="domain" description="HpcH/HpaI aldolase/citrate lyase" evidence="4">
    <location>
        <begin position="24"/>
        <end position="242"/>
    </location>
</feature>